<keyword evidence="10" id="KW-1185">Reference proteome</keyword>
<protein>
    <submittedName>
        <fullName evidence="9">ABC transporter permease</fullName>
    </submittedName>
</protein>
<evidence type="ECO:0000256" key="2">
    <source>
        <dbReference type="ARBA" id="ARBA00022448"/>
    </source>
</evidence>
<evidence type="ECO:0000313" key="10">
    <source>
        <dbReference type="Proteomes" id="UP000619761"/>
    </source>
</evidence>
<proteinExistence type="inferred from homology"/>
<keyword evidence="3" id="KW-1003">Cell membrane</keyword>
<dbReference type="Proteomes" id="UP000619761">
    <property type="component" value="Unassembled WGS sequence"/>
</dbReference>
<dbReference type="PANTHER" id="PTHR30151:SF0">
    <property type="entry name" value="ABC TRANSPORTER PERMEASE PROTEIN MJ0413-RELATED"/>
    <property type="match status" value="1"/>
</dbReference>
<feature type="transmembrane region" description="Helical" evidence="7">
    <location>
        <begin position="20"/>
        <end position="39"/>
    </location>
</feature>
<dbReference type="SUPFAM" id="SSF161098">
    <property type="entry name" value="MetI-like"/>
    <property type="match status" value="1"/>
</dbReference>
<feature type="transmembrane region" description="Helical" evidence="7">
    <location>
        <begin position="123"/>
        <end position="143"/>
    </location>
</feature>
<dbReference type="Gene3D" id="1.10.3720.10">
    <property type="entry name" value="MetI-like"/>
    <property type="match status" value="1"/>
</dbReference>
<dbReference type="PROSITE" id="PS50928">
    <property type="entry name" value="ABC_TM1"/>
    <property type="match status" value="1"/>
</dbReference>
<evidence type="ECO:0000256" key="3">
    <source>
        <dbReference type="ARBA" id="ARBA00022475"/>
    </source>
</evidence>
<reference evidence="10" key="1">
    <citation type="journal article" date="2019" name="Int. J. Syst. Evol. Microbiol.">
        <title>The Global Catalogue of Microorganisms (GCM) 10K type strain sequencing project: providing services to taxonomists for standard genome sequencing and annotation.</title>
        <authorList>
            <consortium name="The Broad Institute Genomics Platform"/>
            <consortium name="The Broad Institute Genome Sequencing Center for Infectious Disease"/>
            <person name="Wu L."/>
            <person name="Ma J."/>
        </authorList>
    </citation>
    <scope>NUCLEOTIDE SEQUENCE [LARGE SCALE GENOMIC DNA]</scope>
    <source>
        <strain evidence="10">KCTC 32239</strain>
    </source>
</reference>
<dbReference type="EMBL" id="BMYZ01000001">
    <property type="protein sequence ID" value="GGY66209.1"/>
    <property type="molecule type" value="Genomic_DNA"/>
</dbReference>
<feature type="transmembrane region" description="Helical" evidence="7">
    <location>
        <begin position="90"/>
        <end position="111"/>
    </location>
</feature>
<evidence type="ECO:0000256" key="7">
    <source>
        <dbReference type="RuleBase" id="RU363032"/>
    </source>
</evidence>
<dbReference type="RefSeq" id="WP_189416168.1">
    <property type="nucleotide sequence ID" value="NZ_BMYZ01000001.1"/>
</dbReference>
<keyword evidence="4 7" id="KW-0812">Transmembrane</keyword>
<comment type="caution">
    <text evidence="9">The sequence shown here is derived from an EMBL/GenBank/DDBJ whole genome shotgun (WGS) entry which is preliminary data.</text>
</comment>
<keyword evidence="5 7" id="KW-1133">Transmembrane helix</keyword>
<feature type="domain" description="ABC transmembrane type-1" evidence="8">
    <location>
        <begin position="87"/>
        <end position="267"/>
    </location>
</feature>
<gene>
    <name evidence="9" type="ORF">GCM10011613_07640</name>
</gene>
<dbReference type="PANTHER" id="PTHR30151">
    <property type="entry name" value="ALKANE SULFONATE ABC TRANSPORTER-RELATED, MEMBRANE SUBUNIT"/>
    <property type="match status" value="1"/>
</dbReference>
<keyword evidence="6 7" id="KW-0472">Membrane</keyword>
<comment type="subcellular location">
    <subcellularLocation>
        <location evidence="1 7">Cell membrane</location>
        <topology evidence="1 7">Multi-pass membrane protein</topology>
    </subcellularLocation>
</comment>
<dbReference type="CDD" id="cd06261">
    <property type="entry name" value="TM_PBP2"/>
    <property type="match status" value="1"/>
</dbReference>
<dbReference type="InterPro" id="IPR000515">
    <property type="entry name" value="MetI-like"/>
</dbReference>
<evidence type="ECO:0000256" key="6">
    <source>
        <dbReference type="ARBA" id="ARBA00023136"/>
    </source>
</evidence>
<evidence type="ECO:0000256" key="5">
    <source>
        <dbReference type="ARBA" id="ARBA00022989"/>
    </source>
</evidence>
<evidence type="ECO:0000256" key="4">
    <source>
        <dbReference type="ARBA" id="ARBA00022692"/>
    </source>
</evidence>
<name>A0ABQ3AWA4_9GAMM</name>
<accession>A0ABQ3AWA4</accession>
<evidence type="ECO:0000313" key="9">
    <source>
        <dbReference type="EMBL" id="GGY66209.1"/>
    </source>
</evidence>
<keyword evidence="2 7" id="KW-0813">Transport</keyword>
<comment type="similarity">
    <text evidence="7">Belongs to the binding-protein-dependent transport system permease family.</text>
</comment>
<organism evidence="9 10">
    <name type="scientific">Cellvibrio zantedeschiae</name>
    <dbReference type="NCBI Taxonomy" id="1237077"/>
    <lineage>
        <taxon>Bacteria</taxon>
        <taxon>Pseudomonadati</taxon>
        <taxon>Pseudomonadota</taxon>
        <taxon>Gammaproteobacteria</taxon>
        <taxon>Cellvibrionales</taxon>
        <taxon>Cellvibrionaceae</taxon>
        <taxon>Cellvibrio</taxon>
    </lineage>
</organism>
<dbReference type="Pfam" id="PF00528">
    <property type="entry name" value="BPD_transp_1"/>
    <property type="match status" value="1"/>
</dbReference>
<evidence type="ECO:0000256" key="1">
    <source>
        <dbReference type="ARBA" id="ARBA00004651"/>
    </source>
</evidence>
<feature type="transmembrane region" description="Helical" evidence="7">
    <location>
        <begin position="206"/>
        <end position="224"/>
    </location>
</feature>
<feature type="transmembrane region" description="Helical" evidence="7">
    <location>
        <begin position="244"/>
        <end position="263"/>
    </location>
</feature>
<sequence length="279" mass="31112">MANSDRKLFWGVHAQQPKWLKIILGTLPFVLLLIAYLWAADVRHTENPDDKLLPGISQMVEAMSPLMFEENRRSGTYVFWDDSLASLKRLAVGVGLAYLVALWIGMNMGVFSGMESMGGPFSTFIAMVPPLALLPILFITLGVDELAKVALIFIGAAPVMLRDIYLSTKALPREQLVKTLTLGGTDSAYVYRVVLPQLLPRSIDTLRLNLGAAWLFLIAAEAIASTNGLGYRIFLVRRYLAMDVIIPYVAWITLLGFTLDYLLRVFSRKIFPWYHGGGK</sequence>
<dbReference type="InterPro" id="IPR035906">
    <property type="entry name" value="MetI-like_sf"/>
</dbReference>
<evidence type="ECO:0000259" key="8">
    <source>
        <dbReference type="PROSITE" id="PS50928"/>
    </source>
</evidence>